<keyword evidence="2" id="KW-0805">Transcription regulation</keyword>
<dbReference type="RefSeq" id="WP_003452278.1">
    <property type="nucleotide sequence ID" value="NZ_AJMR01000170.1"/>
</dbReference>
<dbReference type="InterPro" id="IPR036390">
    <property type="entry name" value="WH_DNA-bd_sf"/>
</dbReference>
<name>A0AAD1C2Q4_METFU</name>
<dbReference type="GO" id="GO:0003700">
    <property type="term" value="F:DNA-binding transcription factor activity"/>
    <property type="evidence" value="ECO:0007669"/>
    <property type="project" value="InterPro"/>
</dbReference>
<gene>
    <name evidence="6" type="ORF">KF707C_28110</name>
</gene>
<dbReference type="Gene3D" id="3.40.190.10">
    <property type="entry name" value="Periplasmic binding protein-like II"/>
    <property type="match status" value="2"/>
</dbReference>
<accession>A0AAD1C2Q4</accession>
<dbReference type="InterPro" id="IPR050389">
    <property type="entry name" value="LysR-type_TF"/>
</dbReference>
<evidence type="ECO:0000313" key="7">
    <source>
        <dbReference type="Proteomes" id="UP000218554"/>
    </source>
</evidence>
<proteinExistence type="inferred from homology"/>
<dbReference type="SUPFAM" id="SSF53850">
    <property type="entry name" value="Periplasmic binding protein-like II"/>
    <property type="match status" value="1"/>
</dbReference>
<dbReference type="InterPro" id="IPR005119">
    <property type="entry name" value="LysR_subst-bd"/>
</dbReference>
<keyword evidence="3" id="KW-0238">DNA-binding</keyword>
<reference evidence="6 7" key="2">
    <citation type="journal article" date="2017" name="Int. J. Syst. Evol. Microbiol.">
        <title>Pseudomonas furukawaii sp. nov., a polychlorinated biphenyl-degrading bacterium isolated from biphenyl-contaminated soil in Japan.</title>
        <authorList>
            <person name="Kimura N."/>
            <person name="Watanabe T."/>
            <person name="Suenaga H."/>
            <person name="Fujihara H."/>
            <person name="Futagami T."/>
            <person name="Goto M."/>
            <person name="Hanada S."/>
            <person name="Hirose J."/>
        </authorList>
    </citation>
    <scope>NUCLEOTIDE SEQUENCE [LARGE SCALE GENOMIC DNA]</scope>
    <source>
        <strain evidence="7">DSM 10086 / NBRC 110670 / KF707</strain>
    </source>
</reference>
<comment type="similarity">
    <text evidence="1">Belongs to the LysR transcriptional regulatory family.</text>
</comment>
<dbReference type="SUPFAM" id="SSF46785">
    <property type="entry name" value="Winged helix' DNA-binding domain"/>
    <property type="match status" value="1"/>
</dbReference>
<keyword evidence="4" id="KW-0804">Transcription</keyword>
<dbReference type="PANTHER" id="PTHR30118">
    <property type="entry name" value="HTH-TYPE TRANSCRIPTIONAL REGULATOR LEUO-RELATED"/>
    <property type="match status" value="1"/>
</dbReference>
<dbReference type="Pfam" id="PF03466">
    <property type="entry name" value="LysR_substrate"/>
    <property type="match status" value="1"/>
</dbReference>
<evidence type="ECO:0000256" key="2">
    <source>
        <dbReference type="ARBA" id="ARBA00023015"/>
    </source>
</evidence>
<dbReference type="Proteomes" id="UP000218554">
    <property type="component" value="Chromosome"/>
</dbReference>
<evidence type="ECO:0000259" key="5">
    <source>
        <dbReference type="PROSITE" id="PS50931"/>
    </source>
</evidence>
<dbReference type="PRINTS" id="PR00039">
    <property type="entry name" value="HTHLYSR"/>
</dbReference>
<dbReference type="InterPro" id="IPR036388">
    <property type="entry name" value="WH-like_DNA-bd_sf"/>
</dbReference>
<dbReference type="Pfam" id="PF00126">
    <property type="entry name" value="HTH_1"/>
    <property type="match status" value="1"/>
</dbReference>
<evidence type="ECO:0000256" key="4">
    <source>
        <dbReference type="ARBA" id="ARBA00023163"/>
    </source>
</evidence>
<dbReference type="EMBL" id="AP014862">
    <property type="protein sequence ID" value="BAU74499.1"/>
    <property type="molecule type" value="Genomic_DNA"/>
</dbReference>
<dbReference type="PROSITE" id="PS50931">
    <property type="entry name" value="HTH_LYSR"/>
    <property type="match status" value="1"/>
</dbReference>
<dbReference type="AlphaFoldDB" id="A0AAD1C2Q4"/>
<dbReference type="Gene3D" id="1.10.10.10">
    <property type="entry name" value="Winged helix-like DNA-binding domain superfamily/Winged helix DNA-binding domain"/>
    <property type="match status" value="1"/>
</dbReference>
<protein>
    <submittedName>
        <fullName evidence="6">Transcriptional regulator</fullName>
    </submittedName>
</protein>
<reference evidence="7" key="1">
    <citation type="submission" date="2015-05" db="EMBL/GenBank/DDBJ databases">
        <title>Draft genome sequencing of a biphenyl-degrading bacterium, Pseudomonas balearica KF707 (=NBRC110670).</title>
        <authorList>
            <person name="Kimura N."/>
            <person name="Hirose J."/>
            <person name="Watanabe T."/>
            <person name="Suenaga H."/>
            <person name="Fujihara H."/>
            <person name="Noguchi M."/>
            <person name="Hashimoto M."/>
            <person name="Shimodaira J."/>
            <person name="Tsuchikane K."/>
            <person name="Hosoyama A."/>
            <person name="Yamazoe A."/>
            <person name="Fujita N."/>
            <person name="Furukawa K."/>
        </authorList>
    </citation>
    <scope>NUCLEOTIDE SEQUENCE [LARGE SCALE GENOMIC DNA]</scope>
    <source>
        <strain evidence="7">DSM 10086 / NBRC 110670 / KF707</strain>
    </source>
</reference>
<organism evidence="6 7">
    <name type="scientific">Metapseudomonas furukawaii</name>
    <name type="common">Pseudomonas furukawaii</name>
    <dbReference type="NCBI Taxonomy" id="1149133"/>
    <lineage>
        <taxon>Bacteria</taxon>
        <taxon>Pseudomonadati</taxon>
        <taxon>Pseudomonadota</taxon>
        <taxon>Gammaproteobacteria</taxon>
        <taxon>Pseudomonadales</taxon>
        <taxon>Pseudomonadaceae</taxon>
        <taxon>Metapseudomonas</taxon>
    </lineage>
</organism>
<dbReference type="GO" id="GO:0003677">
    <property type="term" value="F:DNA binding"/>
    <property type="evidence" value="ECO:0007669"/>
    <property type="project" value="UniProtKB-KW"/>
</dbReference>
<evidence type="ECO:0000313" key="6">
    <source>
        <dbReference type="EMBL" id="BAU74499.1"/>
    </source>
</evidence>
<evidence type="ECO:0000256" key="1">
    <source>
        <dbReference type="ARBA" id="ARBA00009437"/>
    </source>
</evidence>
<sequence>MNNLRRIDLNLLVTLHALLVEKHISRAALRLHRSQPAVSHALAHLRKLFDDPLLVRRSGKLELTARAHELMQPLTEALGQLGALLEPPRFDPSRAERTFRLAMSDYGARVVLPGLVRTLRQMAPGVELAVSQASREAMLADVMDGETDLALGVFPDPGPASLRSQTLFTESFACLADASTLPESGVLSREAWLARPHVLVAVRAAADGEIDPVLALEGLSRRVSVLLPHWSVANELIAGTDLVLTVARRNLAGIDADPRLKVFEPPLAIPPFDFRMVWHPRRDPDPAHGWLRQLVTDLVTES</sequence>
<keyword evidence="7" id="KW-1185">Reference proteome</keyword>
<evidence type="ECO:0000256" key="3">
    <source>
        <dbReference type="ARBA" id="ARBA00023125"/>
    </source>
</evidence>
<dbReference type="PANTHER" id="PTHR30118:SF15">
    <property type="entry name" value="TRANSCRIPTIONAL REGULATORY PROTEIN"/>
    <property type="match status" value="1"/>
</dbReference>
<dbReference type="InterPro" id="IPR000847">
    <property type="entry name" value="LysR_HTH_N"/>
</dbReference>
<feature type="domain" description="HTH lysR-type" evidence="5">
    <location>
        <begin position="7"/>
        <end position="64"/>
    </location>
</feature>
<dbReference type="KEGG" id="pfuw:KF707C_28110"/>
<dbReference type="CDD" id="cd08465">
    <property type="entry name" value="PBP2_ToxR"/>
    <property type="match status" value="1"/>
</dbReference>